<dbReference type="Pfam" id="PF13193">
    <property type="entry name" value="AMP-binding_C"/>
    <property type="match status" value="2"/>
</dbReference>
<keyword evidence="7" id="KW-1185">Reference proteome</keyword>
<dbReference type="InterPro" id="IPR001242">
    <property type="entry name" value="Condensation_dom"/>
</dbReference>
<dbReference type="FunFam" id="3.40.50.980:FF:000002">
    <property type="entry name" value="Enterobactin synthetase component F"/>
    <property type="match status" value="1"/>
</dbReference>
<proteinExistence type="predicted"/>
<dbReference type="EMBL" id="BMJC01000010">
    <property type="protein sequence ID" value="GGB26258.1"/>
    <property type="molecule type" value="Genomic_DNA"/>
</dbReference>
<gene>
    <name evidence="6" type="ORF">GCM10011511_57760</name>
</gene>
<dbReference type="InterPro" id="IPR010071">
    <property type="entry name" value="AA_adenyl_dom"/>
</dbReference>
<accession>A0A8J2ULN5</accession>
<dbReference type="Gene3D" id="3.30.559.10">
    <property type="entry name" value="Chloramphenicol acetyltransferase-like domain"/>
    <property type="match status" value="2"/>
</dbReference>
<dbReference type="PROSITE" id="PS00455">
    <property type="entry name" value="AMP_BINDING"/>
    <property type="match status" value="2"/>
</dbReference>
<dbReference type="CDD" id="cd19531">
    <property type="entry name" value="LCL_NRPS-like"/>
    <property type="match status" value="2"/>
</dbReference>
<evidence type="ECO:0000313" key="6">
    <source>
        <dbReference type="EMBL" id="GGB26258.1"/>
    </source>
</evidence>
<dbReference type="GO" id="GO:0016874">
    <property type="term" value="F:ligase activity"/>
    <property type="evidence" value="ECO:0007669"/>
    <property type="project" value="UniProtKB-KW"/>
</dbReference>
<dbReference type="InterPro" id="IPR020806">
    <property type="entry name" value="PKS_PP-bd"/>
</dbReference>
<dbReference type="Proteomes" id="UP000607559">
    <property type="component" value="Unassembled WGS sequence"/>
</dbReference>
<reference evidence="6" key="2">
    <citation type="submission" date="2020-09" db="EMBL/GenBank/DDBJ databases">
        <authorList>
            <person name="Sun Q."/>
            <person name="Zhou Y."/>
        </authorList>
    </citation>
    <scope>NUCLEOTIDE SEQUENCE</scope>
    <source>
        <strain evidence="6">CGMCC 1.15448</strain>
    </source>
</reference>
<evidence type="ECO:0000256" key="3">
    <source>
        <dbReference type="ARBA" id="ARBA00022553"/>
    </source>
</evidence>
<dbReference type="InterPro" id="IPR025110">
    <property type="entry name" value="AMP-bd_C"/>
</dbReference>
<dbReference type="RefSeq" id="WP_188938322.1">
    <property type="nucleotide sequence ID" value="NZ_BMJC01000010.1"/>
</dbReference>
<dbReference type="PROSITE" id="PS50075">
    <property type="entry name" value="CARRIER"/>
    <property type="match status" value="2"/>
</dbReference>
<feature type="domain" description="Carrier" evidence="5">
    <location>
        <begin position="1022"/>
        <end position="1097"/>
    </location>
</feature>
<dbReference type="InterPro" id="IPR009081">
    <property type="entry name" value="PP-bd_ACP"/>
</dbReference>
<dbReference type="PANTHER" id="PTHR45527:SF1">
    <property type="entry name" value="FATTY ACID SYNTHASE"/>
    <property type="match status" value="1"/>
</dbReference>
<dbReference type="CDD" id="cd05930">
    <property type="entry name" value="A_NRPS"/>
    <property type="match status" value="1"/>
</dbReference>
<keyword evidence="4" id="KW-0436">Ligase</keyword>
<dbReference type="Pfam" id="PF00550">
    <property type="entry name" value="PP-binding"/>
    <property type="match status" value="2"/>
</dbReference>
<dbReference type="Pfam" id="PF00668">
    <property type="entry name" value="Condensation"/>
    <property type="match status" value="2"/>
</dbReference>
<dbReference type="CDD" id="cd17646">
    <property type="entry name" value="A_NRPS_AB3403-like"/>
    <property type="match status" value="1"/>
</dbReference>
<dbReference type="Gene3D" id="3.40.50.980">
    <property type="match status" value="4"/>
</dbReference>
<sequence>MPDYPLSSIIDLLARSKDNGIKISCNGENLVVGVQNKREVDPAILDEIRKNKEGLKQYFKAYSESPGGTFSLAPIEPAERTADFEIPLSFAQGRLWLVDRMEGSLSYHLPMVLSLTGKLNEQAIQYAMNEVVNRHEVLRTVYGWRQGEACQWVLDRDAWKLDIIECAAHPEMDIGRVITSPFDLSKHHMMRATLYKSGEERYVLVVVLHHIASDAWSSAILVEEVVELYNSYCEGRVPRLSPLPIQYADYAIWQRRHFDGAVFDKKLDYWRQKLTDLTPIDLPTDRPRSAEQSPAGGIVSLSIPKDLIEKLMRLSREHDMTLYMVLLSTLKVLLYRYSNEKDICVLSSIAGRQQQEIERLIGFFANTLILRDEINGSVRVRELFGQIRRTTLDAYENQEVPFEKAIELSGMKREAHEHPISQVMFVLENVPDVKAPSLNGIRLQPKETGIVLCKFDLTLHASQSGKGLQLSLIYRKDLYKADTVARMMQHYENLLAEIVLDADRPINELVMLEQSELRLITGRYGTSTVNYPAEKTVVDLFLEQVSRTPDATALVFENNSISYSQLYTRARQVGSYLRKRGITEDMLVPVCMDRSIEMIIGIIGVLLAGGAYVPIDPDLPAARIGQLLDDVGAKVVLNMETFNRIGEGYVEFERRLSPNHLLYMIYTSGSSGKPKGVMIEHKNVVDYIYGLDQKVRIGNNKSFALVSTISADLGNTVIFGSLLSGGELHILSKSTVSDPAAIYDYFQKHRIDCLKIVPSHWKSLCADGRLLLPGKMLVFGGEPLHTDIIELIKSSNAGCTIVNHYGPTETTIGKLLYVMNGEEQYPGLIPIGKPFSNSAVYILSADKTVCPIGVPGELYIGGCGLARGYWRQEGLTAEKFVIDPFGAGDHTRLYRTGDLVRWRPDGNIEYCGRIDNQVKINGYRIEPEEIEQVIDEHPLVKQCAVVAKAGKEGIIRLVAYVVLNGGDSEAILEKLKTRLPAYMVPSIVLVPERLPLTSNGKVDRKRLSELDGADLQRDRYTAPRNGMEETLVKIMQQLLDAGPIGIQDNFFELGGHSLLAIRFVSAIRSELSVEVSIGDIFDYPTAESLGEKIKGLSAQKMMPGIIRHDRPERIPLSYSQKRLWFIDQLEGSVQYHIPIVLRVSGSLNEPALSYAFTQVIERHEVLRTVIEMHEGEPVQRVLAGDTWRWRVVDNFSNEADREPLALFIRELVETPFDLSRDYKLRAALVRLCRGEYILAVVLHHIASDGWSTPILIGEIAELYNSFIEQRVQRLKPLPIQYADYAIWQREYLKEEALEQKLGYWKQKLLGLQVLDLPTNHVRPTIQSNRGDIHGFQIDRELTDKLMELSQDQGATLFMTMLAVFKALLYRYSGQGDISIGVPVANRTRQEVEGLIGFFINTLVLRSQLGDDPGFVELLQRVKRTTLEAYEHQEVPFEKVVEAVVTERDLSRSPLFTVMFVLQNMPQASKIRLGDVVFRREVVEHTTSKFDLSVTIMENKEGLGVVIEYCSDLFEKETICRFGTHYVQLLRSVAEQPDQKVSRLEMLSRTEQQQLLEEFNAMEVDYLMDRTVVDLIEEQAERSPAAIAVVYGLERVNYRELEERSNQLGHYLRELGVREEALVPVCLERSVEMIVGILGILKAGGAYVPLDPEYPASRLAYMLEETEAKVVVSSREVATKLPVGEPVRVVLLDEERAEIDRCPVERVERSLGPEHLAYVIYTSGSTGLAKGVMIEHRGLFNRLQWGQDYFKLGPQDAVLQKTTYCFDVSVWELLWPLLSGARLVFAEPQGHKDPGYLKAVIEEQGITTIHFVPGMLEVFLREVKAGECAGLRRVLCSGEALKSGQVRLCQERLPQVEVYNLYGPTEASIEVSCWNCPAEVPEVIPIGRPVANTQLYIAGPQQQLCPIGAIGEIFIGGVQLSRGYLGHPEWTEERFVPDVMSGRSGERLYRTGDLGRWLPDGNIEFLGRQDEQVKISGYRIELGEIENVLSQSPEVSACAVTVNEDDPGNKRLAAYIVPRGRWDKKVLIDYLRSRLPKYMIPSLWVNLPSIPLTTNGKVDKKALASLGIDEPAVSGSTVAVNAMEAKILAIWQEMLGTKNIDIGEDFFYQGGSSLLLLKLAQRLSTELNRDIQPRLIFEYPTIRGFTQYIEMIQEAEVKNET</sequence>
<dbReference type="FunFam" id="1.10.1200.10:FF:000005">
    <property type="entry name" value="Nonribosomal peptide synthetase 1"/>
    <property type="match status" value="1"/>
</dbReference>
<dbReference type="NCBIfam" id="NF003417">
    <property type="entry name" value="PRK04813.1"/>
    <property type="match status" value="2"/>
</dbReference>
<name>A0A8J2ULN5_9BACT</name>
<evidence type="ECO:0000313" key="7">
    <source>
        <dbReference type="Proteomes" id="UP000607559"/>
    </source>
</evidence>
<dbReference type="GO" id="GO:0043041">
    <property type="term" value="P:amino acid activation for nonribosomal peptide biosynthetic process"/>
    <property type="evidence" value="ECO:0007669"/>
    <property type="project" value="TreeGrafter"/>
</dbReference>
<keyword evidence="2" id="KW-0596">Phosphopantetheine</keyword>
<dbReference type="FunFam" id="3.40.50.12780:FF:000012">
    <property type="entry name" value="Non-ribosomal peptide synthetase"/>
    <property type="match status" value="1"/>
</dbReference>
<dbReference type="Gene3D" id="3.30.300.30">
    <property type="match status" value="2"/>
</dbReference>
<dbReference type="SUPFAM" id="SSF47336">
    <property type="entry name" value="ACP-like"/>
    <property type="match status" value="2"/>
</dbReference>
<dbReference type="PANTHER" id="PTHR45527">
    <property type="entry name" value="NONRIBOSOMAL PEPTIDE SYNTHETASE"/>
    <property type="match status" value="1"/>
</dbReference>
<dbReference type="FunFam" id="3.40.50.980:FF:000001">
    <property type="entry name" value="Non-ribosomal peptide synthetase"/>
    <property type="match status" value="1"/>
</dbReference>
<dbReference type="InterPro" id="IPR036736">
    <property type="entry name" value="ACP-like_sf"/>
</dbReference>
<dbReference type="Gene3D" id="1.10.1200.10">
    <property type="entry name" value="ACP-like"/>
    <property type="match status" value="2"/>
</dbReference>
<dbReference type="InterPro" id="IPR000873">
    <property type="entry name" value="AMP-dep_synth/lig_dom"/>
</dbReference>
<dbReference type="GO" id="GO:0044550">
    <property type="term" value="P:secondary metabolite biosynthetic process"/>
    <property type="evidence" value="ECO:0007669"/>
    <property type="project" value="TreeGrafter"/>
</dbReference>
<keyword evidence="3" id="KW-0597">Phosphoprotein</keyword>
<evidence type="ECO:0000259" key="5">
    <source>
        <dbReference type="PROSITE" id="PS50075"/>
    </source>
</evidence>
<dbReference type="GO" id="GO:0005829">
    <property type="term" value="C:cytosol"/>
    <property type="evidence" value="ECO:0007669"/>
    <property type="project" value="TreeGrafter"/>
</dbReference>
<dbReference type="FunFam" id="3.30.559.30:FF:000001">
    <property type="entry name" value="Non-ribosomal peptide synthetase"/>
    <property type="match status" value="1"/>
</dbReference>
<dbReference type="Pfam" id="PF00501">
    <property type="entry name" value="AMP-binding"/>
    <property type="match status" value="2"/>
</dbReference>
<comment type="caution">
    <text evidence="6">The sequence shown here is derived from an EMBL/GenBank/DDBJ whole genome shotgun (WGS) entry which is preliminary data.</text>
</comment>
<dbReference type="InterPro" id="IPR023213">
    <property type="entry name" value="CAT-like_dom_sf"/>
</dbReference>
<protein>
    <recommendedName>
        <fullName evidence="5">Carrier domain-containing protein</fullName>
    </recommendedName>
</protein>
<dbReference type="FunFam" id="2.30.38.10:FF:000001">
    <property type="entry name" value="Non-ribosomal peptide synthetase PvdI"/>
    <property type="match status" value="1"/>
</dbReference>
<dbReference type="InterPro" id="IPR045851">
    <property type="entry name" value="AMP-bd_C_sf"/>
</dbReference>
<dbReference type="NCBIfam" id="TIGR01733">
    <property type="entry name" value="AA-adenyl-dom"/>
    <property type="match status" value="2"/>
</dbReference>
<evidence type="ECO:0000256" key="2">
    <source>
        <dbReference type="ARBA" id="ARBA00022450"/>
    </source>
</evidence>
<dbReference type="SUPFAM" id="SSF52777">
    <property type="entry name" value="CoA-dependent acyltransferases"/>
    <property type="match status" value="4"/>
</dbReference>
<dbReference type="SMART" id="SM00823">
    <property type="entry name" value="PKS_PP"/>
    <property type="match status" value="2"/>
</dbReference>
<feature type="domain" description="Carrier" evidence="5">
    <location>
        <begin position="2077"/>
        <end position="2152"/>
    </location>
</feature>
<organism evidence="6 7">
    <name type="scientific">Puia dinghuensis</name>
    <dbReference type="NCBI Taxonomy" id="1792502"/>
    <lineage>
        <taxon>Bacteria</taxon>
        <taxon>Pseudomonadati</taxon>
        <taxon>Bacteroidota</taxon>
        <taxon>Chitinophagia</taxon>
        <taxon>Chitinophagales</taxon>
        <taxon>Chitinophagaceae</taxon>
        <taxon>Puia</taxon>
    </lineage>
</organism>
<dbReference type="Gene3D" id="3.30.559.30">
    <property type="entry name" value="Nonribosomal peptide synthetase, condensation domain"/>
    <property type="match status" value="2"/>
</dbReference>
<dbReference type="Gene3D" id="2.30.38.10">
    <property type="entry name" value="Luciferase, Domain 3"/>
    <property type="match status" value="2"/>
</dbReference>
<evidence type="ECO:0000256" key="1">
    <source>
        <dbReference type="ARBA" id="ARBA00001957"/>
    </source>
</evidence>
<evidence type="ECO:0000256" key="4">
    <source>
        <dbReference type="ARBA" id="ARBA00022598"/>
    </source>
</evidence>
<reference evidence="6" key="1">
    <citation type="journal article" date="2014" name="Int. J. Syst. Evol. Microbiol.">
        <title>Complete genome sequence of Corynebacterium casei LMG S-19264T (=DSM 44701T), isolated from a smear-ripened cheese.</title>
        <authorList>
            <consortium name="US DOE Joint Genome Institute (JGI-PGF)"/>
            <person name="Walter F."/>
            <person name="Albersmeier A."/>
            <person name="Kalinowski J."/>
            <person name="Ruckert C."/>
        </authorList>
    </citation>
    <scope>NUCLEOTIDE SEQUENCE</scope>
    <source>
        <strain evidence="6">CGMCC 1.15448</strain>
    </source>
</reference>
<comment type="cofactor">
    <cofactor evidence="1">
        <name>pantetheine 4'-phosphate</name>
        <dbReference type="ChEBI" id="CHEBI:47942"/>
    </cofactor>
</comment>
<dbReference type="GO" id="GO:0031177">
    <property type="term" value="F:phosphopantetheine binding"/>
    <property type="evidence" value="ECO:0007669"/>
    <property type="project" value="InterPro"/>
</dbReference>
<dbReference type="SUPFAM" id="SSF56801">
    <property type="entry name" value="Acetyl-CoA synthetase-like"/>
    <property type="match status" value="2"/>
</dbReference>
<dbReference type="InterPro" id="IPR020845">
    <property type="entry name" value="AMP-binding_CS"/>
</dbReference>